<protein>
    <submittedName>
        <fullName evidence="2">Energy-coupled thiamine transporter ThiT</fullName>
    </submittedName>
</protein>
<dbReference type="RefSeq" id="WP_109306129.1">
    <property type="nucleotide sequence ID" value="NZ_BJUF01000034.1"/>
</dbReference>
<dbReference type="AlphaFoldDB" id="A0A2U3AL87"/>
<dbReference type="EMBL" id="QFVR01000010">
    <property type="protein sequence ID" value="PWI25281.1"/>
    <property type="molecule type" value="Genomic_DNA"/>
</dbReference>
<keyword evidence="1" id="KW-0472">Membrane</keyword>
<feature type="transmembrane region" description="Helical" evidence="1">
    <location>
        <begin position="148"/>
        <end position="175"/>
    </location>
</feature>
<keyword evidence="1" id="KW-0812">Transmembrane</keyword>
<evidence type="ECO:0000313" key="2">
    <source>
        <dbReference type="EMBL" id="PWI25281.1"/>
    </source>
</evidence>
<evidence type="ECO:0000256" key="1">
    <source>
        <dbReference type="SAM" id="Phobius"/>
    </source>
</evidence>
<reference evidence="2 3" key="1">
    <citation type="submission" date="2018-05" db="EMBL/GenBank/DDBJ databases">
        <title>Kurthia sibirica genome sequence.</title>
        <authorList>
            <person name="Maclea K.S."/>
            <person name="Goen A.E."/>
        </authorList>
    </citation>
    <scope>NUCLEOTIDE SEQUENCE [LARGE SCALE GENOMIC DNA]</scope>
    <source>
        <strain evidence="2 3">ATCC 49154</strain>
    </source>
</reference>
<proteinExistence type="predicted"/>
<keyword evidence="1" id="KW-1133">Transmembrane helix</keyword>
<feature type="transmembrane region" description="Helical" evidence="1">
    <location>
        <begin position="112"/>
        <end position="142"/>
    </location>
</feature>
<dbReference type="Pfam" id="PF09515">
    <property type="entry name" value="Thia_YuaJ"/>
    <property type="match status" value="1"/>
</dbReference>
<dbReference type="OrthoDB" id="9795813at2"/>
<keyword evidence="3" id="KW-1185">Reference proteome</keyword>
<dbReference type="GO" id="GO:0005886">
    <property type="term" value="C:plasma membrane"/>
    <property type="evidence" value="ECO:0007669"/>
    <property type="project" value="InterPro"/>
</dbReference>
<feature type="transmembrane region" description="Helical" evidence="1">
    <location>
        <begin position="7"/>
        <end position="27"/>
    </location>
</feature>
<sequence length="185" mass="19987">MNHKRLVMMIEIAVFAAIAVLLDNLVLFKMPQGGSVSLAMLPIVLMALRWGTLQGMITGFLVGLLQIAFGPTIFSPLQGFIDYFLAFTVVGLAGVVRGRVISASVKKSSSKMLMWILVGTALGGVLRFIAHTAAGVAFFSAYAGEQNVYVYSIVYNGSYMLPAIILTTIVIYLLFKAAPKLFVTK</sequence>
<feature type="transmembrane region" description="Helical" evidence="1">
    <location>
        <begin position="80"/>
        <end position="100"/>
    </location>
</feature>
<gene>
    <name evidence="2" type="primary">thiT</name>
    <name evidence="2" type="ORF">DEX24_09165</name>
</gene>
<dbReference type="Gene3D" id="1.10.1760.20">
    <property type="match status" value="1"/>
</dbReference>
<comment type="caution">
    <text evidence="2">The sequence shown here is derived from an EMBL/GenBank/DDBJ whole genome shotgun (WGS) entry which is preliminary data.</text>
</comment>
<name>A0A2U3AL87_9BACL</name>
<accession>A0A2U3AL87</accession>
<dbReference type="InterPro" id="IPR012651">
    <property type="entry name" value="Thia_Transptr_ThiT"/>
</dbReference>
<dbReference type="GO" id="GO:0015234">
    <property type="term" value="F:thiamine transmembrane transporter activity"/>
    <property type="evidence" value="ECO:0007669"/>
    <property type="project" value="InterPro"/>
</dbReference>
<evidence type="ECO:0000313" key="3">
    <source>
        <dbReference type="Proteomes" id="UP000245938"/>
    </source>
</evidence>
<organism evidence="2 3">
    <name type="scientific">Kurthia sibirica</name>
    <dbReference type="NCBI Taxonomy" id="202750"/>
    <lineage>
        <taxon>Bacteria</taxon>
        <taxon>Bacillati</taxon>
        <taxon>Bacillota</taxon>
        <taxon>Bacilli</taxon>
        <taxon>Bacillales</taxon>
        <taxon>Caryophanaceae</taxon>
        <taxon>Kurthia</taxon>
    </lineage>
</organism>
<dbReference type="Proteomes" id="UP000245938">
    <property type="component" value="Unassembled WGS sequence"/>
</dbReference>
<feature type="transmembrane region" description="Helical" evidence="1">
    <location>
        <begin position="57"/>
        <end position="74"/>
    </location>
</feature>
<dbReference type="NCBIfam" id="TIGR02357">
    <property type="entry name" value="ECF_ThiT_YuaJ"/>
    <property type="match status" value="1"/>
</dbReference>